<gene>
    <name evidence="13" type="ORF">GAB14E_3601</name>
</gene>
<keyword evidence="13" id="KW-0675">Receptor</keyword>
<sequence>MFSNTKVAKAIRLAMMIGATASVATPAFSAEQSQAEAEADVEKIQVTGSRIKRTELSTPAPVLTINAEELMRFGNPDLGSVLAELPAIGATSTIIGNNNSNQNAGISSVDLRRLGTKRTLVLINGKRHVAGAPGSSQVDLSTIPAALIERIEVITGGASAIYGSDAVSGVVNVILKDDFNGLEFNLTGGNSTEGVGNENYTFNVLGGGDIADGKGNVTFFAGIEDIKQVMKSDIRQFDNWGMFDNPDDTGEEDGISDRLYGPRRGSEMINNNGVMNPFASSRFTFDTEGNRHDACERGLRSSFAFGQIPAECSDYSFQTEEFENYSPGIQRTTIGSTINYEISENINFFGDVKYSRADIQQQYQPSFSFGGIDINVADNAYLSDDVRTELGGTGTASMAKFFGELGNRSAKNTRDLFRIVTGFDGGFSVGDTDFDYELFYIYGETKNKRVMENDLIPGNMHAAIDSVIDPDTGQAICRSQLTSAQGEDYVDSATVNAGACAAYNPFGYGQASAEAMDWISADVTREDVIKQEVIGGSLSTDSSAFFELPGGAVGIAAGFEYRTESSASYTDELTKSGVLLSSATPDQFGEYDVSEMFAEVSLPILANVFLAHELTLDAAYRYADYSHAGSTDAWKVGMMYAPIESFSFRGTIGEAVRAPNINEAFSPISPGFASIEDPCDANRIDDDPDRVGNCASLGIPVGWLASDSVSIDTLSGGNDQLTPESSTSLTVGAIWTPDFIENFSITLDYYDIEIEDAIIEVASQDIIDNCVDATGGIDANYCDAIDRDPSDHNIDLVRSGFLNASAYNAAGVDMEIFYGLDLGELGAAGQMDVKLFVGKLLELERFEFQDRPDEIDVKKGEVGDPELQARFTASYSIEDIKVSWTARYMDKVANFDVSPGGGSPEDISPGYAPSITTHDISLGYVVNDHVQVNVGLRNMFDKLPPGYIEDALYDLVGRRAYANLKVSF</sequence>
<dbReference type="Gene3D" id="2.170.130.10">
    <property type="entry name" value="TonB-dependent receptor, plug domain"/>
    <property type="match status" value="1"/>
</dbReference>
<evidence type="ECO:0000259" key="11">
    <source>
        <dbReference type="Pfam" id="PF00593"/>
    </source>
</evidence>
<evidence type="ECO:0000256" key="2">
    <source>
        <dbReference type="ARBA" id="ARBA00022448"/>
    </source>
</evidence>
<dbReference type="PROSITE" id="PS52016">
    <property type="entry name" value="TONB_DEPENDENT_REC_3"/>
    <property type="match status" value="1"/>
</dbReference>
<keyword evidence="5 9" id="KW-0798">TonB box</keyword>
<name>A0A099KJR4_COLPS</name>
<dbReference type="Pfam" id="PF07715">
    <property type="entry name" value="Plug"/>
    <property type="match status" value="1"/>
</dbReference>
<accession>A0A099KJR4</accession>
<evidence type="ECO:0000256" key="10">
    <source>
        <dbReference type="SAM" id="SignalP"/>
    </source>
</evidence>
<dbReference type="SUPFAM" id="SSF56935">
    <property type="entry name" value="Porins"/>
    <property type="match status" value="1"/>
</dbReference>
<evidence type="ECO:0000256" key="1">
    <source>
        <dbReference type="ARBA" id="ARBA00004571"/>
    </source>
</evidence>
<dbReference type="InterPro" id="IPR012910">
    <property type="entry name" value="Plug_dom"/>
</dbReference>
<feature type="signal peptide" evidence="10">
    <location>
        <begin position="1"/>
        <end position="29"/>
    </location>
</feature>
<keyword evidence="2 8" id="KW-0813">Transport</keyword>
<evidence type="ECO:0000256" key="8">
    <source>
        <dbReference type="PROSITE-ProRule" id="PRU01360"/>
    </source>
</evidence>
<evidence type="ECO:0000256" key="5">
    <source>
        <dbReference type="ARBA" id="ARBA00023077"/>
    </source>
</evidence>
<reference evidence="13 14" key="1">
    <citation type="submission" date="2014-08" db="EMBL/GenBank/DDBJ databases">
        <title>Genomic and Phenotypic Diversity of Colwellia psychrerythraea strains from Disparate Marine Basins.</title>
        <authorList>
            <person name="Techtmann S.M."/>
            <person name="Stelling S.C."/>
            <person name="Utturkar S.M."/>
            <person name="Alshibli N."/>
            <person name="Harris A."/>
            <person name="Brown S.D."/>
            <person name="Hazen T.C."/>
        </authorList>
    </citation>
    <scope>NUCLEOTIDE SEQUENCE [LARGE SCALE GENOMIC DNA]</scope>
    <source>
        <strain evidence="13 14">GAB14E</strain>
    </source>
</reference>
<dbReference type="PATRIC" id="fig|28229.3.peg.3523"/>
<evidence type="ECO:0000259" key="12">
    <source>
        <dbReference type="Pfam" id="PF07715"/>
    </source>
</evidence>
<evidence type="ECO:0000313" key="13">
    <source>
        <dbReference type="EMBL" id="KGJ90601.1"/>
    </source>
</evidence>
<dbReference type="RefSeq" id="WP_033083509.1">
    <property type="nucleotide sequence ID" value="NZ_JQEC01000046.1"/>
</dbReference>
<dbReference type="InterPro" id="IPR037066">
    <property type="entry name" value="Plug_dom_sf"/>
</dbReference>
<comment type="subcellular location">
    <subcellularLocation>
        <location evidence="1 8">Cell outer membrane</location>
        <topology evidence="1 8">Multi-pass membrane protein</topology>
    </subcellularLocation>
</comment>
<proteinExistence type="inferred from homology"/>
<dbReference type="GO" id="GO:0009279">
    <property type="term" value="C:cell outer membrane"/>
    <property type="evidence" value="ECO:0007669"/>
    <property type="project" value="UniProtKB-SubCell"/>
</dbReference>
<dbReference type="PANTHER" id="PTHR47234:SF2">
    <property type="entry name" value="TONB-DEPENDENT RECEPTOR"/>
    <property type="match status" value="1"/>
</dbReference>
<dbReference type="EMBL" id="JQEC01000046">
    <property type="protein sequence ID" value="KGJ90601.1"/>
    <property type="molecule type" value="Genomic_DNA"/>
</dbReference>
<dbReference type="InterPro" id="IPR036942">
    <property type="entry name" value="Beta-barrel_TonB_sf"/>
</dbReference>
<protein>
    <submittedName>
        <fullName evidence="13">TonB-dependent receptor</fullName>
    </submittedName>
</protein>
<dbReference type="Pfam" id="PF00593">
    <property type="entry name" value="TonB_dep_Rec_b-barrel"/>
    <property type="match status" value="1"/>
</dbReference>
<evidence type="ECO:0000256" key="3">
    <source>
        <dbReference type="ARBA" id="ARBA00022452"/>
    </source>
</evidence>
<organism evidence="13 14">
    <name type="scientific">Colwellia psychrerythraea</name>
    <name type="common">Vibrio psychroerythus</name>
    <dbReference type="NCBI Taxonomy" id="28229"/>
    <lineage>
        <taxon>Bacteria</taxon>
        <taxon>Pseudomonadati</taxon>
        <taxon>Pseudomonadota</taxon>
        <taxon>Gammaproteobacteria</taxon>
        <taxon>Alteromonadales</taxon>
        <taxon>Colwelliaceae</taxon>
        <taxon>Colwellia</taxon>
    </lineage>
</organism>
<dbReference type="InterPro" id="IPR000531">
    <property type="entry name" value="Beta-barrel_TonB"/>
</dbReference>
<evidence type="ECO:0000256" key="7">
    <source>
        <dbReference type="ARBA" id="ARBA00023237"/>
    </source>
</evidence>
<keyword evidence="3 8" id="KW-1134">Transmembrane beta strand</keyword>
<evidence type="ECO:0000256" key="4">
    <source>
        <dbReference type="ARBA" id="ARBA00022692"/>
    </source>
</evidence>
<feature type="domain" description="TonB-dependent receptor-like beta-barrel" evidence="11">
    <location>
        <begin position="506"/>
        <end position="938"/>
    </location>
</feature>
<keyword evidence="10" id="KW-0732">Signal</keyword>
<dbReference type="Proteomes" id="UP000029868">
    <property type="component" value="Unassembled WGS sequence"/>
</dbReference>
<dbReference type="InterPro" id="IPR039426">
    <property type="entry name" value="TonB-dep_rcpt-like"/>
</dbReference>
<feature type="chain" id="PRO_5001949070" evidence="10">
    <location>
        <begin position="30"/>
        <end position="968"/>
    </location>
</feature>
<comment type="similarity">
    <text evidence="8 9">Belongs to the TonB-dependent receptor family.</text>
</comment>
<evidence type="ECO:0000256" key="6">
    <source>
        <dbReference type="ARBA" id="ARBA00023136"/>
    </source>
</evidence>
<dbReference type="PANTHER" id="PTHR47234">
    <property type="match status" value="1"/>
</dbReference>
<dbReference type="AlphaFoldDB" id="A0A099KJR4"/>
<keyword evidence="7 8" id="KW-0998">Cell outer membrane</keyword>
<feature type="domain" description="TonB-dependent receptor plug" evidence="12">
    <location>
        <begin position="56"/>
        <end position="170"/>
    </location>
</feature>
<comment type="caution">
    <text evidence="13">The sequence shown here is derived from an EMBL/GenBank/DDBJ whole genome shotgun (WGS) entry which is preliminary data.</text>
</comment>
<evidence type="ECO:0000313" key="14">
    <source>
        <dbReference type="Proteomes" id="UP000029868"/>
    </source>
</evidence>
<dbReference type="Gene3D" id="2.40.170.20">
    <property type="entry name" value="TonB-dependent receptor, beta-barrel domain"/>
    <property type="match status" value="1"/>
</dbReference>
<evidence type="ECO:0000256" key="9">
    <source>
        <dbReference type="RuleBase" id="RU003357"/>
    </source>
</evidence>
<dbReference type="OrthoDB" id="176248at2"/>
<keyword evidence="4 8" id="KW-0812">Transmembrane</keyword>
<keyword evidence="6 8" id="KW-0472">Membrane</keyword>